<evidence type="ECO:0000256" key="7">
    <source>
        <dbReference type="ARBA" id="ARBA00023157"/>
    </source>
</evidence>
<evidence type="ECO:0000256" key="1">
    <source>
        <dbReference type="ARBA" id="ARBA00004196"/>
    </source>
</evidence>
<evidence type="ECO:0000256" key="3">
    <source>
        <dbReference type="ARBA" id="ARBA00007528"/>
    </source>
</evidence>
<organism evidence="12 13">
    <name type="scientific">Smittium culicis</name>
    <dbReference type="NCBI Taxonomy" id="133412"/>
    <lineage>
        <taxon>Eukaryota</taxon>
        <taxon>Fungi</taxon>
        <taxon>Fungi incertae sedis</taxon>
        <taxon>Zoopagomycota</taxon>
        <taxon>Kickxellomycotina</taxon>
        <taxon>Harpellomycetes</taxon>
        <taxon>Harpellales</taxon>
        <taxon>Legeriomycetaceae</taxon>
        <taxon>Smittium</taxon>
    </lineage>
</organism>
<dbReference type="InterPro" id="IPR004886">
    <property type="entry name" value="Glucanosyltransferase"/>
</dbReference>
<keyword evidence="10" id="KW-0808">Transferase</keyword>
<dbReference type="Gene3D" id="3.20.20.80">
    <property type="entry name" value="Glycosidases"/>
    <property type="match status" value="1"/>
</dbReference>
<dbReference type="PANTHER" id="PTHR31468">
    <property type="entry name" value="1,3-BETA-GLUCANOSYLTRANSFERASE GAS1"/>
    <property type="match status" value="1"/>
</dbReference>
<keyword evidence="9 10" id="KW-0449">Lipoprotein</keyword>
<accession>A0A1R1YAE0</accession>
<dbReference type="InterPro" id="IPR017853">
    <property type="entry name" value="GH"/>
</dbReference>
<keyword evidence="6 10" id="KW-0472">Membrane</keyword>
<keyword evidence="5" id="KW-0732">Signal</keyword>
<evidence type="ECO:0000313" key="12">
    <source>
        <dbReference type="EMBL" id="OMJ23830.1"/>
    </source>
</evidence>
<dbReference type="AlphaFoldDB" id="A0A1R1YAE0"/>
<keyword evidence="7" id="KW-1015">Disulfide bond</keyword>
<evidence type="ECO:0000256" key="4">
    <source>
        <dbReference type="ARBA" id="ARBA00022622"/>
    </source>
</evidence>
<dbReference type="EMBL" id="LSSM01001955">
    <property type="protein sequence ID" value="OMJ23830.1"/>
    <property type="molecule type" value="Genomic_DNA"/>
</dbReference>
<dbReference type="GO" id="GO:0005886">
    <property type="term" value="C:plasma membrane"/>
    <property type="evidence" value="ECO:0007669"/>
    <property type="project" value="UniProtKB-SubCell"/>
</dbReference>
<gene>
    <name evidence="12" type="ORF">AYI69_g4852</name>
</gene>
<evidence type="ECO:0000256" key="6">
    <source>
        <dbReference type="ARBA" id="ARBA00023136"/>
    </source>
</evidence>
<evidence type="ECO:0000256" key="10">
    <source>
        <dbReference type="RuleBase" id="RU361209"/>
    </source>
</evidence>
<dbReference type="PANTHER" id="PTHR31468:SF2">
    <property type="entry name" value="1,3-BETA-GLUCANOSYLTRANSFERASE GAS1"/>
    <property type="match status" value="1"/>
</dbReference>
<evidence type="ECO:0000313" key="13">
    <source>
        <dbReference type="Proteomes" id="UP000187429"/>
    </source>
</evidence>
<keyword evidence="8" id="KW-0325">Glycoprotein</keyword>
<dbReference type="EC" id="2.4.1.-" evidence="10"/>
<feature type="domain" description="X8" evidence="11">
    <location>
        <begin position="335"/>
        <end position="396"/>
    </location>
</feature>
<evidence type="ECO:0000256" key="9">
    <source>
        <dbReference type="ARBA" id="ARBA00023288"/>
    </source>
</evidence>
<evidence type="ECO:0000259" key="11">
    <source>
        <dbReference type="Pfam" id="PF07983"/>
    </source>
</evidence>
<dbReference type="GO" id="GO:0071970">
    <property type="term" value="P:fungal-type cell wall (1-&gt;3)-beta-D-glucan biosynthetic process"/>
    <property type="evidence" value="ECO:0007669"/>
    <property type="project" value="TreeGrafter"/>
</dbReference>
<dbReference type="OrthoDB" id="421038at2759"/>
<evidence type="ECO:0000256" key="2">
    <source>
        <dbReference type="ARBA" id="ARBA00004589"/>
    </source>
</evidence>
<evidence type="ECO:0000256" key="8">
    <source>
        <dbReference type="ARBA" id="ARBA00023180"/>
    </source>
</evidence>
<proteinExistence type="inferred from homology"/>
<evidence type="ECO:0000256" key="5">
    <source>
        <dbReference type="ARBA" id="ARBA00022729"/>
    </source>
</evidence>
<comment type="caution">
    <text evidence="12">The sequence shown here is derived from an EMBL/GenBank/DDBJ whole genome shotgun (WGS) entry which is preliminary data.</text>
</comment>
<comment type="function">
    <text evidence="10">Splits internally a 1,3-beta-glucan molecule and transfers the newly generated reducing end (the donor) to the non-reducing end of another 1,3-beta-glucan molecule (the acceptor) forming a 1,3-beta linkage, resulting in the elongation of 1,3-beta-glucan chains in the cell wall.</text>
</comment>
<dbReference type="Pfam" id="PF07983">
    <property type="entry name" value="X8"/>
    <property type="match status" value="1"/>
</dbReference>
<sequence>MKSPSIFYILSLGISVAIDPLLFRYDSIYNLKTKTRFIIKGIVYQPKKGAPLGSLDPLADEVGCLRDVNVFKDLGINAIRVYEVDVTKNHDTCMKALSEAGIYVLLDLSTPEISVPRNNPYLDTYLLDNFKLKVDAFSIYDNILGFVAGNNVTVDINTVPASAFVKASIRDIKIYLKYKNINIPVGYSGLNNYDIVSSSQRYFSCGNDPLEKADFYGFIMRDDGPNSGFLFEYSDKGDGYGIVDVNYGNSSVNKLPLYESFKSSLSQVYISEININPRPISYYPNTECESSNPSWPIGANMAPPPNTDFCNCLSKKFSCMLPPTFNQTDPNQFKILDKNISDLCKNVNCSEILSDAKSNFFGKLSGCTVAQKASYVLSLNFSKNNNTDQQCTIVGLNHTILVNSSAVKVSSCDKIAGANVNVNSVLEVDQDYYSRYDPYNSKISSSRSINNGSYKHALNTSKSYGLL</sequence>
<comment type="subcellular location">
    <subcellularLocation>
        <location evidence="1">Cell envelope</location>
    </subcellularLocation>
    <subcellularLocation>
        <location evidence="10">Cell membrane</location>
        <topology evidence="10">Lipid-anchor</topology>
        <topology evidence="10">GPI-anchor</topology>
    </subcellularLocation>
    <subcellularLocation>
        <location evidence="2">Membrane</location>
        <topology evidence="2">Lipid-anchor</topology>
        <topology evidence="2">GPI-anchor</topology>
    </subcellularLocation>
</comment>
<comment type="similarity">
    <text evidence="3 10">Belongs to the glycosyl hydrolase 72 family.</text>
</comment>
<reference evidence="13" key="1">
    <citation type="submission" date="2017-01" db="EMBL/GenBank/DDBJ databases">
        <authorList>
            <person name="Wang Y."/>
            <person name="White M."/>
            <person name="Kvist S."/>
            <person name="Moncalvo J.-M."/>
        </authorList>
    </citation>
    <scope>NUCLEOTIDE SEQUENCE [LARGE SCALE GENOMIC DNA]</scope>
    <source>
        <strain evidence="13">ID-206-W2</strain>
    </source>
</reference>
<dbReference type="SUPFAM" id="SSF51445">
    <property type="entry name" value="(Trans)glycosidases"/>
    <property type="match status" value="1"/>
</dbReference>
<dbReference type="Proteomes" id="UP000187429">
    <property type="component" value="Unassembled WGS sequence"/>
</dbReference>
<name>A0A1R1YAE0_9FUNG</name>
<dbReference type="GO" id="GO:0031505">
    <property type="term" value="P:fungal-type cell wall organization"/>
    <property type="evidence" value="ECO:0007669"/>
    <property type="project" value="TreeGrafter"/>
</dbReference>
<dbReference type="Pfam" id="PF03198">
    <property type="entry name" value="Glyco_hydro_72"/>
    <property type="match status" value="1"/>
</dbReference>
<dbReference type="GO" id="GO:0042124">
    <property type="term" value="F:1,3-beta-glucanosyltransferase activity"/>
    <property type="evidence" value="ECO:0007669"/>
    <property type="project" value="TreeGrafter"/>
</dbReference>
<protein>
    <recommendedName>
        <fullName evidence="10">1,3-beta-glucanosyltransferase</fullName>
        <ecNumber evidence="10">2.4.1.-</ecNumber>
    </recommendedName>
</protein>
<keyword evidence="4 10" id="KW-0336">GPI-anchor</keyword>
<dbReference type="Gene3D" id="1.20.58.1040">
    <property type="match status" value="1"/>
</dbReference>
<keyword evidence="13" id="KW-1185">Reference proteome</keyword>
<dbReference type="GO" id="GO:0098552">
    <property type="term" value="C:side of membrane"/>
    <property type="evidence" value="ECO:0007669"/>
    <property type="project" value="UniProtKB-KW"/>
</dbReference>
<dbReference type="InterPro" id="IPR012946">
    <property type="entry name" value="X8"/>
</dbReference>